<accession>A0A6A6IC59</accession>
<name>A0A6A6IC59_9PLEO</name>
<dbReference type="GO" id="GO:0000398">
    <property type="term" value="P:mRNA splicing, via spliceosome"/>
    <property type="evidence" value="ECO:0007669"/>
    <property type="project" value="InterPro"/>
</dbReference>
<sequence>MIGLSHDSPPALVTYICDECSLGNYQNKRLVCGGKGIFDAFHCFECNWLKKDRDRCPKMINLRSS</sequence>
<evidence type="ECO:0000256" key="1">
    <source>
        <dbReference type="ARBA" id="ARBA00008626"/>
    </source>
</evidence>
<dbReference type="RefSeq" id="XP_033682496.1">
    <property type="nucleotide sequence ID" value="XM_033823831.1"/>
</dbReference>
<dbReference type="OrthoDB" id="10248186at2759"/>
<dbReference type="EMBL" id="ML987197">
    <property type="protein sequence ID" value="KAF2247492.1"/>
    <property type="molecule type" value="Genomic_DNA"/>
</dbReference>
<evidence type="ECO:0000313" key="2">
    <source>
        <dbReference type="EMBL" id="KAF2247492.1"/>
    </source>
</evidence>
<dbReference type="Pfam" id="PF03660">
    <property type="entry name" value="PHF5"/>
    <property type="match status" value="1"/>
</dbReference>
<comment type="similarity">
    <text evidence="1">Belongs to the PHF5 family.</text>
</comment>
<dbReference type="AlphaFoldDB" id="A0A6A6IC59"/>
<reference evidence="2" key="1">
    <citation type="journal article" date="2020" name="Stud. Mycol.">
        <title>101 Dothideomycetes genomes: a test case for predicting lifestyles and emergence of pathogens.</title>
        <authorList>
            <person name="Haridas S."/>
            <person name="Albert R."/>
            <person name="Binder M."/>
            <person name="Bloem J."/>
            <person name="Labutti K."/>
            <person name="Salamov A."/>
            <person name="Andreopoulos B."/>
            <person name="Baker S."/>
            <person name="Barry K."/>
            <person name="Bills G."/>
            <person name="Bluhm B."/>
            <person name="Cannon C."/>
            <person name="Castanera R."/>
            <person name="Culley D."/>
            <person name="Daum C."/>
            <person name="Ezra D."/>
            <person name="Gonzalez J."/>
            <person name="Henrissat B."/>
            <person name="Kuo A."/>
            <person name="Liang C."/>
            <person name="Lipzen A."/>
            <person name="Lutzoni F."/>
            <person name="Magnuson J."/>
            <person name="Mondo S."/>
            <person name="Nolan M."/>
            <person name="Ohm R."/>
            <person name="Pangilinan J."/>
            <person name="Park H.-J."/>
            <person name="Ramirez L."/>
            <person name="Alfaro M."/>
            <person name="Sun H."/>
            <person name="Tritt A."/>
            <person name="Yoshinaga Y."/>
            <person name="Zwiers L.-H."/>
            <person name="Turgeon B."/>
            <person name="Goodwin S."/>
            <person name="Spatafora J."/>
            <person name="Crous P."/>
            <person name="Grigoriev I."/>
        </authorList>
    </citation>
    <scope>NUCLEOTIDE SEQUENCE</scope>
    <source>
        <strain evidence="2">CBS 122368</strain>
    </source>
</reference>
<keyword evidence="3" id="KW-1185">Reference proteome</keyword>
<organism evidence="2 3">
    <name type="scientific">Trematosphaeria pertusa</name>
    <dbReference type="NCBI Taxonomy" id="390896"/>
    <lineage>
        <taxon>Eukaryota</taxon>
        <taxon>Fungi</taxon>
        <taxon>Dikarya</taxon>
        <taxon>Ascomycota</taxon>
        <taxon>Pezizomycotina</taxon>
        <taxon>Dothideomycetes</taxon>
        <taxon>Pleosporomycetidae</taxon>
        <taxon>Pleosporales</taxon>
        <taxon>Massarineae</taxon>
        <taxon>Trematosphaeriaceae</taxon>
        <taxon>Trematosphaeria</taxon>
    </lineage>
</organism>
<gene>
    <name evidence="2" type="ORF">BU26DRAFT_429435</name>
</gene>
<dbReference type="Proteomes" id="UP000800094">
    <property type="component" value="Unassembled WGS sequence"/>
</dbReference>
<dbReference type="PANTHER" id="PTHR13120">
    <property type="entry name" value="PHD FINGER-LIKE DOMAIN-CONTAINING PROTEIN 5A"/>
    <property type="match status" value="1"/>
</dbReference>
<feature type="non-terminal residue" evidence="2">
    <location>
        <position position="65"/>
    </location>
</feature>
<protein>
    <submittedName>
        <fullName evidence="2">PHF5-domain-containing protein</fullName>
    </submittedName>
</protein>
<dbReference type="GeneID" id="54577161"/>
<dbReference type="InterPro" id="IPR005345">
    <property type="entry name" value="PHF5"/>
</dbReference>
<evidence type="ECO:0000313" key="3">
    <source>
        <dbReference type="Proteomes" id="UP000800094"/>
    </source>
</evidence>
<proteinExistence type="inferred from homology"/>